<evidence type="ECO:0000313" key="2">
    <source>
        <dbReference type="Proteomes" id="UP001152178"/>
    </source>
</evidence>
<dbReference type="Proteomes" id="UP001152178">
    <property type="component" value="Unassembled WGS sequence"/>
</dbReference>
<gene>
    <name evidence="1" type="ORF">OOJ09_04000</name>
</gene>
<proteinExistence type="predicted"/>
<name>A0ABT4QPH1_9HYPH</name>
<evidence type="ECO:0000313" key="1">
    <source>
        <dbReference type="EMBL" id="MCZ8543328.1"/>
    </source>
</evidence>
<accession>A0ABT4QPH1</accession>
<comment type="caution">
    <text evidence="1">The sequence shown here is derived from an EMBL/GenBank/DDBJ whole genome shotgun (WGS) entry which is preliminary data.</text>
</comment>
<dbReference type="RefSeq" id="WP_269903926.1">
    <property type="nucleotide sequence ID" value="NZ_JAPFQA010000001.1"/>
</dbReference>
<keyword evidence="2" id="KW-1185">Reference proteome</keyword>
<reference evidence="1" key="1">
    <citation type="submission" date="2022-11" db="EMBL/GenBank/DDBJ databases">
        <authorList>
            <person name="Coimbra C."/>
        </authorList>
    </citation>
    <scope>NUCLEOTIDE SEQUENCE</scope>
    <source>
        <strain evidence="1">Jales19</strain>
    </source>
</reference>
<dbReference type="EMBL" id="JAPFQA010000001">
    <property type="protein sequence ID" value="MCZ8543328.1"/>
    <property type="molecule type" value="Genomic_DNA"/>
</dbReference>
<organism evidence="1 2">
    <name type="scientific">Mesorhizobium qingshengii</name>
    <dbReference type="NCBI Taxonomy" id="1165689"/>
    <lineage>
        <taxon>Bacteria</taxon>
        <taxon>Pseudomonadati</taxon>
        <taxon>Pseudomonadota</taxon>
        <taxon>Alphaproteobacteria</taxon>
        <taxon>Hyphomicrobiales</taxon>
        <taxon>Phyllobacteriaceae</taxon>
        <taxon>Mesorhizobium</taxon>
    </lineage>
</organism>
<protein>
    <submittedName>
        <fullName evidence="1">Uncharacterized protein</fullName>
    </submittedName>
</protein>
<sequence>MSPKSAQRFWDNDMHEREECMSPRSAQRFWDNDMHKREECMSPRSAQRFWDNDMHHTLRRFIAIFGWPIDFGLLTPHIRI</sequence>